<reference evidence="2" key="1">
    <citation type="journal article" date="2020" name="Phytopathology">
        <title>Genome Sequence Resources of Colletotrichum truncatum, C. plurivorum, C. musicola, and C. sojae: Four Species Pathogenic to Soybean (Glycine max).</title>
        <authorList>
            <person name="Rogerio F."/>
            <person name="Boufleur T.R."/>
            <person name="Ciampi-Guillardi M."/>
            <person name="Sukno S.A."/>
            <person name="Thon M.R."/>
            <person name="Massola Junior N.S."/>
            <person name="Baroncelli R."/>
        </authorList>
    </citation>
    <scope>NUCLEOTIDE SEQUENCE</scope>
    <source>
        <strain evidence="2">LFN00145</strain>
    </source>
</reference>
<feature type="region of interest" description="Disordered" evidence="1">
    <location>
        <begin position="308"/>
        <end position="340"/>
    </location>
</feature>
<feature type="region of interest" description="Disordered" evidence="1">
    <location>
        <begin position="166"/>
        <end position="201"/>
    </location>
</feature>
<dbReference type="Proteomes" id="UP000654918">
    <property type="component" value="Unassembled WGS sequence"/>
</dbReference>
<gene>
    <name evidence="2" type="ORF">CPLU01_07031</name>
</gene>
<feature type="compositionally biased region" description="Basic and acidic residues" evidence="1">
    <location>
        <begin position="324"/>
        <end position="340"/>
    </location>
</feature>
<dbReference type="AlphaFoldDB" id="A0A8H6KHB2"/>
<keyword evidence="3" id="KW-1185">Reference proteome</keyword>
<protein>
    <submittedName>
        <fullName evidence="2">Uncharacterized protein</fullName>
    </submittedName>
</protein>
<name>A0A8H6KHB2_9PEZI</name>
<proteinExistence type="predicted"/>
<feature type="compositionally biased region" description="Low complexity" evidence="1">
    <location>
        <begin position="69"/>
        <end position="80"/>
    </location>
</feature>
<evidence type="ECO:0000313" key="3">
    <source>
        <dbReference type="Proteomes" id="UP000654918"/>
    </source>
</evidence>
<feature type="region of interest" description="Disordered" evidence="1">
    <location>
        <begin position="55"/>
        <end position="80"/>
    </location>
</feature>
<feature type="region of interest" description="Disordered" evidence="1">
    <location>
        <begin position="100"/>
        <end position="151"/>
    </location>
</feature>
<sequence length="376" mass="41578">MPPTGLVRSIDSVNFPTSDPFEASASQRKKGSFPSPDLLALWIPVYYFKRLKHRARRDRQPSKFEQSNSQTTTATTSLTLLTSHRLGSPISFSKFKGHAHALSPTDFTGDTPGPRMGSKKRERTPTRQTSSARDSKDAPPSAAPPHPSTISWLALPTEDSQVVVETAQPSTCPNTEFPRTRPTPYRQGRMPGFNAGPTGRASGRTRFWTKVAASSAPVPNAQHPQHRVVESVPHRARRDATLDCSANVPQLRLYEPNGHWHTLPTARALIPPPSNSEKLKSLTKEEGCCATERNCAAAKDLPPAFCTPNPVRLPTRNQRNHHQNRTDNSRRSTDENREALTLRHGRTSTLGGFRPPMLRIQASFQATTLSLHPCMT</sequence>
<organism evidence="2 3">
    <name type="scientific">Colletotrichum plurivorum</name>
    <dbReference type="NCBI Taxonomy" id="2175906"/>
    <lineage>
        <taxon>Eukaryota</taxon>
        <taxon>Fungi</taxon>
        <taxon>Dikarya</taxon>
        <taxon>Ascomycota</taxon>
        <taxon>Pezizomycotina</taxon>
        <taxon>Sordariomycetes</taxon>
        <taxon>Hypocreomycetidae</taxon>
        <taxon>Glomerellales</taxon>
        <taxon>Glomerellaceae</taxon>
        <taxon>Colletotrichum</taxon>
        <taxon>Colletotrichum orchidearum species complex</taxon>
    </lineage>
</organism>
<evidence type="ECO:0000256" key="1">
    <source>
        <dbReference type="SAM" id="MobiDB-lite"/>
    </source>
</evidence>
<accession>A0A8H6KHB2</accession>
<evidence type="ECO:0000313" key="2">
    <source>
        <dbReference type="EMBL" id="KAF6830978.1"/>
    </source>
</evidence>
<comment type="caution">
    <text evidence="2">The sequence shown here is derived from an EMBL/GenBank/DDBJ whole genome shotgun (WGS) entry which is preliminary data.</text>
</comment>
<dbReference type="EMBL" id="WIGO01000087">
    <property type="protein sequence ID" value="KAF6830978.1"/>
    <property type="molecule type" value="Genomic_DNA"/>
</dbReference>